<proteinExistence type="predicted"/>
<dbReference type="Pfam" id="PF12818">
    <property type="entry name" value="Tegument_dsDNA"/>
    <property type="match status" value="1"/>
</dbReference>
<dbReference type="Pfam" id="PF02769">
    <property type="entry name" value="AIRS_C"/>
    <property type="match status" value="1"/>
</dbReference>
<dbReference type="SUPFAM" id="SSF56042">
    <property type="entry name" value="PurM C-terminal domain-like"/>
    <property type="match status" value="1"/>
</dbReference>
<dbReference type="Gene3D" id="3.90.650.10">
    <property type="entry name" value="PurM-like C-terminal domain"/>
    <property type="match status" value="1"/>
</dbReference>
<dbReference type="SUPFAM" id="SSF55326">
    <property type="entry name" value="PurM N-terminal domain-like"/>
    <property type="match status" value="1"/>
</dbReference>
<dbReference type="Proteomes" id="UP001142430">
    <property type="component" value="Segment"/>
</dbReference>
<protein>
    <submittedName>
        <fullName evidence="3">Tegument protein/v-FGAM-synthetase</fullName>
    </submittedName>
</protein>
<dbReference type="EMBL" id="OK337614">
    <property type="protein sequence ID" value="UNP64439.1"/>
    <property type="molecule type" value="Genomic_DNA"/>
</dbReference>
<dbReference type="PANTHER" id="PTHR10099">
    <property type="entry name" value="PHOSPHORIBOSYLFORMYLGLYCINAMIDINE SYNTHASE"/>
    <property type="match status" value="1"/>
</dbReference>
<evidence type="ECO:0000259" key="1">
    <source>
        <dbReference type="Pfam" id="PF02769"/>
    </source>
</evidence>
<organism evidence="3 4">
    <name type="scientific">Saguinine gammaherpesvirus 1</name>
    <dbReference type="NCBI Taxonomy" id="2169901"/>
    <lineage>
        <taxon>Viruses</taxon>
        <taxon>Duplodnaviria</taxon>
        <taxon>Heunggongvirae</taxon>
        <taxon>Peploviricota</taxon>
        <taxon>Herviviricetes</taxon>
        <taxon>Herpesvirales</taxon>
        <taxon>Orthoherpesviridae</taxon>
        <taxon>Gammaherpesvirinae</taxon>
    </lineage>
</organism>
<dbReference type="InterPro" id="IPR036676">
    <property type="entry name" value="PurM-like_C_sf"/>
</dbReference>
<dbReference type="PANTHER" id="PTHR10099:SF1">
    <property type="entry name" value="PHOSPHORIBOSYLFORMYLGLYCINAMIDINE SYNTHASE"/>
    <property type="match status" value="1"/>
</dbReference>
<evidence type="ECO:0000313" key="3">
    <source>
        <dbReference type="EMBL" id="UNP64439.1"/>
    </source>
</evidence>
<dbReference type="InterPro" id="IPR010918">
    <property type="entry name" value="PurM-like_C_dom"/>
</dbReference>
<sequence length="1035" mass="115085">MSDRYPPHIARLLNSLQTERVTLTLFLPTDSICREIGFLRQQHGRYSEQISEMNVCLIIDSDKARRFPRTLVLEKKILMNILSSALGGSNHSPESTLPDPSPHIHLFSYGPSLQNRPTTISYELGKICEALDFTCILRVELARSLSVRFHEPLSEDDASQKFQALIAGTSLVEYNIPMLEHRLVYTKMLTFSQSQPRRDIVTHLIMYPGDELPQSLAVQASTSDLYNLLRYFVVTSDSKSVTFAATMNSSPQTLHSAFCHLHASTGSPVRALRDVNFTKTLMFSGQTLAAISGMVTPSWNKTFFDQGTCLYDHMCYWSSSIGRTGVPIPIGFTRFDTCGTNQNSSPILHRSLLNICPKGNLLTARKRPGQLIICLGEFLPTTGVDKPPFLYEDSASDLNTVWSIVQMFLMSVNKPTISGSGMDHGNATVREQLQAVLGNSGAILCMSCLPEHVKEFIRHTANSEDEISTMLDTCYLNLYTNQVLLILENDLLHDHRGVISSVGYLLNLAKRFKCQVNVLGITVESRGINVINDLEDPIDPLTYDLLSSDLPRFRVSFNIPVNVLPRSYPIQEPPDLPTWDESFQTIHGTLIQILGHPSVSNKDYIVRHINRCGQGLVGQQQGVGPLDIPLADYSLIFHHSIYPERQDDSTDCEQLTQDRATYILTHVKEWFQTQSKIGPCGFPASVMAVGEQPLKMKIDPVKGAIYGLIELVTNIMFSNIQSLEDIIVSASITWTPSEEMLNLLSKTMFSCKEWCRELGLKLSFTGASSSQTQTGPDLEVAGNFIVFSGHANVLGNELCILPYLQKEKGILMYLPMIRDTVKCGTIFSQFWNTEPISLPDISPEDVRRMFQLVKKLQGKHYILSAHDVSDGGLLACVCEMALAGCRGLNLKFQHTSGVLDLLISEAPGAIIEIGPQNLTEVVNICKRYGIDPMKIGVTGAYGLGELITVKIGSTTVIEESVSTLLIHWSQVGANLFRDTIKDESLHNTLHRTSYGQNEIDLQQISDRSSSFPWSENVQKPSLAKISSCTSLAWMS</sequence>
<dbReference type="Gene3D" id="3.30.1330.10">
    <property type="entry name" value="PurM-like, N-terminal domain"/>
    <property type="match status" value="1"/>
</dbReference>
<dbReference type="InterPro" id="IPR036921">
    <property type="entry name" value="PurM-like_N_sf"/>
</dbReference>
<dbReference type="GO" id="GO:0006164">
    <property type="term" value="P:purine nucleotide biosynthetic process"/>
    <property type="evidence" value="ECO:0007669"/>
    <property type="project" value="TreeGrafter"/>
</dbReference>
<feature type="domain" description="PurM-like C-terminal" evidence="1">
    <location>
        <begin position="822"/>
        <end position="940"/>
    </location>
</feature>
<accession>A0A9Q8QWQ1</accession>
<dbReference type="GO" id="GO:0004642">
    <property type="term" value="F:phosphoribosylformylglycinamidine synthase activity"/>
    <property type="evidence" value="ECO:0007669"/>
    <property type="project" value="TreeGrafter"/>
</dbReference>
<feature type="domain" description="Tegument protein herpes virus N-terminal" evidence="2">
    <location>
        <begin position="255"/>
        <end position="528"/>
    </location>
</feature>
<name>A0A9Q8QWQ1_9GAMA</name>
<evidence type="ECO:0000259" key="2">
    <source>
        <dbReference type="Pfam" id="PF12818"/>
    </source>
</evidence>
<dbReference type="InterPro" id="IPR024346">
    <property type="entry name" value="Tegument_herpes_virus_N"/>
</dbReference>
<reference evidence="3" key="1">
    <citation type="submission" date="2021-09" db="EMBL/GenBank/DDBJ databases">
        <title>The complete genome of the Saguinine gammaherpesvirus 1 (SgGHV-1).</title>
        <authorList>
            <person name="Marti-Carreras J."/>
            <person name="Maes P."/>
        </authorList>
    </citation>
    <scope>NUCLEOTIDE SEQUENCE</scope>
    <source>
        <strain evidence="3">S338D</strain>
    </source>
</reference>
<evidence type="ECO:0000313" key="4">
    <source>
        <dbReference type="Proteomes" id="UP001142430"/>
    </source>
</evidence>